<protein>
    <submittedName>
        <fullName evidence="4">Unannotated protein</fullName>
    </submittedName>
</protein>
<feature type="transmembrane region" description="Helical" evidence="1">
    <location>
        <begin position="23"/>
        <end position="42"/>
    </location>
</feature>
<dbReference type="EMBL" id="CAEZUM010000026">
    <property type="protein sequence ID" value="CAB4598648.1"/>
    <property type="molecule type" value="Genomic_DNA"/>
</dbReference>
<evidence type="ECO:0000313" key="8">
    <source>
        <dbReference type="EMBL" id="CAB4957488.1"/>
    </source>
</evidence>
<reference evidence="4" key="1">
    <citation type="submission" date="2020-05" db="EMBL/GenBank/DDBJ databases">
        <authorList>
            <person name="Chiriac C."/>
            <person name="Salcher M."/>
            <person name="Ghai R."/>
            <person name="Kavagutti S V."/>
        </authorList>
    </citation>
    <scope>NUCLEOTIDE SEQUENCE</scope>
</reference>
<evidence type="ECO:0000313" key="3">
    <source>
        <dbReference type="EMBL" id="CAB4675675.1"/>
    </source>
</evidence>
<dbReference type="EMBL" id="CAFAZW010000024">
    <property type="protein sequence ID" value="CAB4844340.1"/>
    <property type="molecule type" value="Genomic_DNA"/>
</dbReference>
<evidence type="ECO:0000313" key="2">
    <source>
        <dbReference type="EMBL" id="CAB4598648.1"/>
    </source>
</evidence>
<evidence type="ECO:0000313" key="9">
    <source>
        <dbReference type="EMBL" id="CAB4987828.1"/>
    </source>
</evidence>
<gene>
    <name evidence="2" type="ORF">UFOPK1824_00536</name>
    <name evidence="3" type="ORF">UFOPK2340_00739</name>
    <name evidence="4" type="ORF">UFOPK2772_01155</name>
    <name evidence="5" type="ORF">UFOPK2850_00777</name>
    <name evidence="6" type="ORF">UFOPK3027_01335</name>
    <name evidence="7" type="ORF">UFOPK3256_01276</name>
    <name evidence="8" type="ORF">UFOPK3827_01003</name>
    <name evidence="9" type="ORF">UFOPK3982_00925</name>
    <name evidence="10" type="ORF">UFOPK4120_01369</name>
    <name evidence="11" type="ORF">UFOPK4404_00824</name>
</gene>
<organism evidence="4">
    <name type="scientific">freshwater metagenome</name>
    <dbReference type="NCBI Taxonomy" id="449393"/>
    <lineage>
        <taxon>unclassified sequences</taxon>
        <taxon>metagenomes</taxon>
        <taxon>ecological metagenomes</taxon>
    </lineage>
</organism>
<evidence type="ECO:0000313" key="4">
    <source>
        <dbReference type="EMBL" id="CAB4743398.1"/>
    </source>
</evidence>
<dbReference type="EMBL" id="CAEZYT010000093">
    <property type="protein sequence ID" value="CAB4743398.1"/>
    <property type="molecule type" value="Genomic_DNA"/>
</dbReference>
<evidence type="ECO:0000313" key="7">
    <source>
        <dbReference type="EMBL" id="CAB4844340.1"/>
    </source>
</evidence>
<accession>A0A6J6T8N4</accession>
<keyword evidence="1" id="KW-1133">Transmembrane helix</keyword>
<evidence type="ECO:0000313" key="5">
    <source>
        <dbReference type="EMBL" id="CAB4756151.1"/>
    </source>
</evidence>
<keyword evidence="1" id="KW-0812">Transmembrane</keyword>
<dbReference type="EMBL" id="CAFBQY010000007">
    <property type="protein sequence ID" value="CAB5073130.1"/>
    <property type="molecule type" value="Genomic_DNA"/>
</dbReference>
<dbReference type="EMBL" id="CAFAAN010000015">
    <property type="protein sequence ID" value="CAB4811104.1"/>
    <property type="molecule type" value="Genomic_DNA"/>
</dbReference>
<dbReference type="EMBL" id="CAEZXC010000034">
    <property type="protein sequence ID" value="CAB4675675.1"/>
    <property type="molecule type" value="Genomic_DNA"/>
</dbReference>
<proteinExistence type="predicted"/>
<name>A0A6J6T8N4_9ZZZZ</name>
<dbReference type="EMBL" id="CAEZZH010000008">
    <property type="protein sequence ID" value="CAB4756151.1"/>
    <property type="molecule type" value="Genomic_DNA"/>
</dbReference>
<dbReference type="AlphaFoldDB" id="A0A6J6T8N4"/>
<dbReference type="EMBL" id="CAFBPO010000023">
    <property type="protein sequence ID" value="CAB5028616.1"/>
    <property type="molecule type" value="Genomic_DNA"/>
</dbReference>
<evidence type="ECO:0000256" key="1">
    <source>
        <dbReference type="SAM" id="Phobius"/>
    </source>
</evidence>
<dbReference type="EMBL" id="CAFBNM010000008">
    <property type="protein sequence ID" value="CAB4957488.1"/>
    <property type="molecule type" value="Genomic_DNA"/>
</dbReference>
<evidence type="ECO:0000313" key="10">
    <source>
        <dbReference type="EMBL" id="CAB5028616.1"/>
    </source>
</evidence>
<evidence type="ECO:0000313" key="11">
    <source>
        <dbReference type="EMBL" id="CAB5073130.1"/>
    </source>
</evidence>
<evidence type="ECO:0000313" key="6">
    <source>
        <dbReference type="EMBL" id="CAB4811104.1"/>
    </source>
</evidence>
<dbReference type="EMBL" id="CAFBOO010000007">
    <property type="protein sequence ID" value="CAB4987828.1"/>
    <property type="molecule type" value="Genomic_DNA"/>
</dbReference>
<sequence length="210" mass="22518">MYEQVDGDYRALGKDNPRPRRNFKLVAGLGLLICGFIGATLAQTININANDRVEFGQGIVTLKACDSFISISLNPSAATFSGVNAAGAPYENASRVRSILFTGLDTRACAGRTIKLQLFAGESTTAMYLFSESQTATSVDSAFLVIDADKTLDRALSITLLNSQNQNIERSSTDQSLVYSTNSATYTLEFSAPLALMSDVSRVSVETSIT</sequence>
<keyword evidence="1" id="KW-0472">Membrane</keyword>